<reference evidence="2" key="1">
    <citation type="submission" date="2020-10" db="EMBL/GenBank/DDBJ databases">
        <title>Sequencing the genomes of 1000 actinobacteria strains.</title>
        <authorList>
            <person name="Klenk H.-P."/>
        </authorList>
    </citation>
    <scope>NUCLEOTIDE SEQUENCE</scope>
    <source>
        <strain evidence="2">DSM 45354</strain>
    </source>
</reference>
<keyword evidence="1" id="KW-0472">Membrane</keyword>
<comment type="caution">
    <text evidence="2">The sequence shown here is derived from an EMBL/GenBank/DDBJ whole genome shotgun (WGS) entry which is preliminary data.</text>
</comment>
<dbReference type="EMBL" id="JADBEM010000001">
    <property type="protein sequence ID" value="MBE1603719.1"/>
    <property type="molecule type" value="Genomic_DNA"/>
</dbReference>
<sequence>MDSTVVVAAMGFASTLLGVWLAAYWQRRSNREIRILDAKVRVYGDCATAMYDYERATYNRVKTRLESPADPGREELRQEAYRCNARVRSAIGQAAILSSSDSLQAELDSVRQAVGDLNKVESIRDLKFGHERVYDVLAGALARARSDLKV</sequence>
<gene>
    <name evidence="2" type="ORF">HEB94_000567</name>
</gene>
<protein>
    <submittedName>
        <fullName evidence="2">Uncharacterized protein</fullName>
    </submittedName>
</protein>
<dbReference type="Proteomes" id="UP000638648">
    <property type="component" value="Unassembled WGS sequence"/>
</dbReference>
<dbReference type="AlphaFoldDB" id="A0A927MPJ2"/>
<dbReference type="RefSeq" id="WP_192748461.1">
    <property type="nucleotide sequence ID" value="NZ_BAABJL010000266.1"/>
</dbReference>
<evidence type="ECO:0000256" key="1">
    <source>
        <dbReference type="SAM" id="Phobius"/>
    </source>
</evidence>
<keyword evidence="3" id="KW-1185">Reference proteome</keyword>
<evidence type="ECO:0000313" key="2">
    <source>
        <dbReference type="EMBL" id="MBE1603719.1"/>
    </source>
</evidence>
<proteinExistence type="predicted"/>
<organism evidence="2 3">
    <name type="scientific">Actinopolymorpha pittospori</name>
    <dbReference type="NCBI Taxonomy" id="648752"/>
    <lineage>
        <taxon>Bacteria</taxon>
        <taxon>Bacillati</taxon>
        <taxon>Actinomycetota</taxon>
        <taxon>Actinomycetes</taxon>
        <taxon>Propionibacteriales</taxon>
        <taxon>Actinopolymorphaceae</taxon>
        <taxon>Actinopolymorpha</taxon>
    </lineage>
</organism>
<evidence type="ECO:0000313" key="3">
    <source>
        <dbReference type="Proteomes" id="UP000638648"/>
    </source>
</evidence>
<keyword evidence="1" id="KW-1133">Transmembrane helix</keyword>
<keyword evidence="1" id="KW-0812">Transmembrane</keyword>
<feature type="transmembrane region" description="Helical" evidence="1">
    <location>
        <begin position="6"/>
        <end position="25"/>
    </location>
</feature>
<accession>A0A927MPJ2</accession>
<name>A0A927MPJ2_9ACTN</name>